<evidence type="ECO:0000313" key="3">
    <source>
        <dbReference type="Proteomes" id="UP000034181"/>
    </source>
</evidence>
<gene>
    <name evidence="2" type="ORF">US96_C0025G0011</name>
</gene>
<comment type="caution">
    <text evidence="2">The sequence shown here is derived from an EMBL/GenBank/DDBJ whole genome shotgun (WGS) entry which is preliminary data.</text>
</comment>
<dbReference type="InterPro" id="IPR004014">
    <property type="entry name" value="ATPase_P-typ_cation-transptr_N"/>
</dbReference>
<feature type="domain" description="Cation-transporting P-type ATPase N-terminal" evidence="1">
    <location>
        <begin position="16"/>
        <end position="59"/>
    </location>
</feature>
<sequence>MINCKCRLLALMENSWYSKSISDELKSLHSDENGLTQEEAKVRIEKYGLNKLPDAKLDSLRL</sequence>
<dbReference type="Proteomes" id="UP000034181">
    <property type="component" value="Unassembled WGS sequence"/>
</dbReference>
<organism evidence="2 3">
    <name type="scientific">Candidatus Woesebacteria bacterium GW2011_GWB1_38_5b</name>
    <dbReference type="NCBI Taxonomy" id="1618569"/>
    <lineage>
        <taxon>Bacteria</taxon>
        <taxon>Candidatus Woeseibacteriota</taxon>
    </lineage>
</organism>
<name>A0A0G0K7I9_9BACT</name>
<reference evidence="2 3" key="1">
    <citation type="journal article" date="2015" name="Nature">
        <title>rRNA introns, odd ribosomes, and small enigmatic genomes across a large radiation of phyla.</title>
        <authorList>
            <person name="Brown C.T."/>
            <person name="Hug L.A."/>
            <person name="Thomas B.C."/>
            <person name="Sharon I."/>
            <person name="Castelle C.J."/>
            <person name="Singh A."/>
            <person name="Wilkins M.J."/>
            <person name="Williams K.H."/>
            <person name="Banfield J.F."/>
        </authorList>
    </citation>
    <scope>NUCLEOTIDE SEQUENCE [LARGE SCALE GENOMIC DNA]</scope>
</reference>
<dbReference type="EMBL" id="LBUZ01000025">
    <property type="protein sequence ID" value="KKQ74802.1"/>
    <property type="molecule type" value="Genomic_DNA"/>
</dbReference>
<protein>
    <recommendedName>
        <fullName evidence="1">Cation-transporting P-type ATPase N-terminal domain-containing protein</fullName>
    </recommendedName>
</protein>
<proteinExistence type="predicted"/>
<dbReference type="SUPFAM" id="SSF81665">
    <property type="entry name" value="Calcium ATPase, transmembrane domain M"/>
    <property type="match status" value="1"/>
</dbReference>
<evidence type="ECO:0000313" key="2">
    <source>
        <dbReference type="EMBL" id="KKQ74802.1"/>
    </source>
</evidence>
<dbReference type="InterPro" id="IPR023298">
    <property type="entry name" value="ATPase_P-typ_TM_dom_sf"/>
</dbReference>
<accession>A0A0G0K7I9</accession>
<dbReference type="AlphaFoldDB" id="A0A0G0K7I9"/>
<evidence type="ECO:0000259" key="1">
    <source>
        <dbReference type="Pfam" id="PF00690"/>
    </source>
</evidence>
<dbReference type="Pfam" id="PF00690">
    <property type="entry name" value="Cation_ATPase_N"/>
    <property type="match status" value="1"/>
</dbReference>